<name>A0ABS4H4C3_9BACL</name>
<dbReference type="Gene3D" id="3.40.50.300">
    <property type="entry name" value="P-loop containing nucleotide triphosphate hydrolases"/>
    <property type="match status" value="1"/>
</dbReference>
<organism evidence="2 3">
    <name type="scientific">Paenibacillus sediminis</name>
    <dbReference type="NCBI Taxonomy" id="664909"/>
    <lineage>
        <taxon>Bacteria</taxon>
        <taxon>Bacillati</taxon>
        <taxon>Bacillota</taxon>
        <taxon>Bacilli</taxon>
        <taxon>Bacillales</taxon>
        <taxon>Paenibacillaceae</taxon>
        <taxon>Paenibacillus</taxon>
    </lineage>
</organism>
<dbReference type="RefSeq" id="WP_342454295.1">
    <property type="nucleotide sequence ID" value="NZ_CBCRVE010000011.1"/>
</dbReference>
<dbReference type="Pfam" id="PF01695">
    <property type="entry name" value="IstB_IS21"/>
    <property type="match status" value="1"/>
</dbReference>
<dbReference type="InterPro" id="IPR002611">
    <property type="entry name" value="IstB_ATP-bd"/>
</dbReference>
<dbReference type="Proteomes" id="UP001519273">
    <property type="component" value="Unassembled WGS sequence"/>
</dbReference>
<accession>A0ABS4H4C3</accession>
<comment type="caution">
    <text evidence="2">The sequence shown here is derived from an EMBL/GenBank/DDBJ whole genome shotgun (WGS) entry which is preliminary data.</text>
</comment>
<feature type="domain" description="IstB-like ATP-binding" evidence="1">
    <location>
        <begin position="2"/>
        <end position="48"/>
    </location>
</feature>
<gene>
    <name evidence="2" type="ORF">J2Z20_002204</name>
</gene>
<dbReference type="EMBL" id="JAGGKP010000004">
    <property type="protein sequence ID" value="MBP1937311.1"/>
    <property type="molecule type" value="Genomic_DNA"/>
</dbReference>
<sequence>MFTHLSLRAGRKSTIITTNLSFERWGEVFQDPIMTAAMIDRLTHQSYINRKFVSHERDKGVALETAVRLTDTDTPFIILLLHGVPPT</sequence>
<evidence type="ECO:0000313" key="3">
    <source>
        <dbReference type="Proteomes" id="UP001519273"/>
    </source>
</evidence>
<keyword evidence="3" id="KW-1185">Reference proteome</keyword>
<protein>
    <recommendedName>
        <fullName evidence="1">IstB-like ATP-binding domain-containing protein</fullName>
    </recommendedName>
</protein>
<reference evidence="2 3" key="1">
    <citation type="submission" date="2021-03" db="EMBL/GenBank/DDBJ databases">
        <title>Genomic Encyclopedia of Type Strains, Phase IV (KMG-IV): sequencing the most valuable type-strain genomes for metagenomic binning, comparative biology and taxonomic classification.</title>
        <authorList>
            <person name="Goeker M."/>
        </authorList>
    </citation>
    <scope>NUCLEOTIDE SEQUENCE [LARGE SCALE GENOMIC DNA]</scope>
    <source>
        <strain evidence="2 3">DSM 23491</strain>
    </source>
</reference>
<dbReference type="InterPro" id="IPR027417">
    <property type="entry name" value="P-loop_NTPase"/>
</dbReference>
<proteinExistence type="predicted"/>
<evidence type="ECO:0000259" key="1">
    <source>
        <dbReference type="Pfam" id="PF01695"/>
    </source>
</evidence>
<evidence type="ECO:0000313" key="2">
    <source>
        <dbReference type="EMBL" id="MBP1937311.1"/>
    </source>
</evidence>